<sequence>MLSKRCHVLLGCFALAPEQSATLLYQKRLKKERKGRRRLQEQLEQEMKRRLQYEEALKSTSSDTLRILNDSLSQELEMDRNGRSESERKLQGK</sequence>
<dbReference type="HOGENOM" id="CLU_2405775_0_0_1"/>
<feature type="coiled-coil region" evidence="1">
    <location>
        <begin position="26"/>
        <end position="56"/>
    </location>
</feature>
<dbReference type="eggNOG" id="KOG3915">
    <property type="taxonomic scope" value="Eukaryota"/>
</dbReference>
<feature type="compositionally biased region" description="Basic and acidic residues" evidence="2">
    <location>
        <begin position="77"/>
        <end position="93"/>
    </location>
</feature>
<dbReference type="GO" id="GO:0005634">
    <property type="term" value="C:nucleus"/>
    <property type="evidence" value="ECO:0007669"/>
    <property type="project" value="TreeGrafter"/>
</dbReference>
<dbReference type="EMBL" id="JH431846">
    <property type="status" value="NOT_ANNOTATED_CDS"/>
    <property type="molecule type" value="Genomic_DNA"/>
</dbReference>
<dbReference type="PANTHER" id="PTHR12577:SF6">
    <property type="entry name" value="DACHSHUND, ISOFORM B"/>
    <property type="match status" value="1"/>
</dbReference>
<reference evidence="3" key="2">
    <citation type="submission" date="2015-02" db="UniProtKB">
        <authorList>
            <consortium name="EnsemblMetazoa"/>
        </authorList>
    </citation>
    <scope>IDENTIFICATION</scope>
</reference>
<keyword evidence="1" id="KW-0175">Coiled coil</keyword>
<dbReference type="EnsemblMetazoa" id="SMAR013309-RA">
    <property type="protein sequence ID" value="SMAR013309-PA"/>
    <property type="gene ID" value="SMAR013309"/>
</dbReference>
<evidence type="ECO:0000313" key="3">
    <source>
        <dbReference type="EnsemblMetazoa" id="SMAR013309-PA"/>
    </source>
</evidence>
<dbReference type="PANTHER" id="PTHR12577">
    <property type="entry name" value="DACHSHUND"/>
    <property type="match status" value="1"/>
</dbReference>
<name>T1JHH8_STRMM</name>
<organism evidence="3 4">
    <name type="scientific">Strigamia maritima</name>
    <name type="common">European centipede</name>
    <name type="synonym">Geophilus maritimus</name>
    <dbReference type="NCBI Taxonomy" id="126957"/>
    <lineage>
        <taxon>Eukaryota</taxon>
        <taxon>Metazoa</taxon>
        <taxon>Ecdysozoa</taxon>
        <taxon>Arthropoda</taxon>
        <taxon>Myriapoda</taxon>
        <taxon>Chilopoda</taxon>
        <taxon>Pleurostigmophora</taxon>
        <taxon>Geophilomorpha</taxon>
        <taxon>Linotaeniidae</taxon>
        <taxon>Strigamia</taxon>
    </lineage>
</organism>
<dbReference type="GO" id="GO:0005667">
    <property type="term" value="C:transcription regulator complex"/>
    <property type="evidence" value="ECO:0007669"/>
    <property type="project" value="TreeGrafter"/>
</dbReference>
<evidence type="ECO:0000313" key="4">
    <source>
        <dbReference type="Proteomes" id="UP000014500"/>
    </source>
</evidence>
<dbReference type="Proteomes" id="UP000014500">
    <property type="component" value="Unassembled WGS sequence"/>
</dbReference>
<reference evidence="4" key="1">
    <citation type="submission" date="2011-05" db="EMBL/GenBank/DDBJ databases">
        <authorList>
            <person name="Richards S.R."/>
            <person name="Qu J."/>
            <person name="Jiang H."/>
            <person name="Jhangiani S.N."/>
            <person name="Agravi P."/>
            <person name="Goodspeed R."/>
            <person name="Gross S."/>
            <person name="Mandapat C."/>
            <person name="Jackson L."/>
            <person name="Mathew T."/>
            <person name="Pu L."/>
            <person name="Thornton R."/>
            <person name="Saada N."/>
            <person name="Wilczek-Boney K.B."/>
            <person name="Lee S."/>
            <person name="Kovar C."/>
            <person name="Wu Y."/>
            <person name="Scherer S.E."/>
            <person name="Worley K.C."/>
            <person name="Muzny D.M."/>
            <person name="Gibbs R."/>
        </authorList>
    </citation>
    <scope>NUCLEOTIDE SEQUENCE</scope>
    <source>
        <strain evidence="4">Brora</strain>
    </source>
</reference>
<dbReference type="AlphaFoldDB" id="T1JHH8"/>
<evidence type="ECO:0000256" key="1">
    <source>
        <dbReference type="SAM" id="Coils"/>
    </source>
</evidence>
<keyword evidence="4" id="KW-1185">Reference proteome</keyword>
<accession>T1JHH8</accession>
<feature type="region of interest" description="Disordered" evidence="2">
    <location>
        <begin position="69"/>
        <end position="93"/>
    </location>
</feature>
<dbReference type="STRING" id="126957.T1JHH8"/>
<evidence type="ECO:0000256" key="2">
    <source>
        <dbReference type="SAM" id="MobiDB-lite"/>
    </source>
</evidence>
<protein>
    <submittedName>
        <fullName evidence="3">Uncharacterized protein</fullName>
    </submittedName>
</protein>
<dbReference type="GO" id="GO:0000978">
    <property type="term" value="F:RNA polymerase II cis-regulatory region sequence-specific DNA binding"/>
    <property type="evidence" value="ECO:0007669"/>
    <property type="project" value="TreeGrafter"/>
</dbReference>
<dbReference type="GO" id="GO:0000981">
    <property type="term" value="F:DNA-binding transcription factor activity, RNA polymerase II-specific"/>
    <property type="evidence" value="ECO:0007669"/>
    <property type="project" value="TreeGrafter"/>
</dbReference>
<dbReference type="InterPro" id="IPR052417">
    <property type="entry name" value="Dachshund_domain"/>
</dbReference>
<proteinExistence type="predicted"/>